<dbReference type="EMBL" id="JAIWYP010000016">
    <property type="protein sequence ID" value="KAH3696643.1"/>
    <property type="molecule type" value="Genomic_DNA"/>
</dbReference>
<reference evidence="1" key="1">
    <citation type="journal article" date="2019" name="bioRxiv">
        <title>The Genome of the Zebra Mussel, Dreissena polymorpha: A Resource for Invasive Species Research.</title>
        <authorList>
            <person name="McCartney M.A."/>
            <person name="Auch B."/>
            <person name="Kono T."/>
            <person name="Mallez S."/>
            <person name="Zhang Y."/>
            <person name="Obille A."/>
            <person name="Becker A."/>
            <person name="Abrahante J.E."/>
            <person name="Garbe J."/>
            <person name="Badalamenti J.P."/>
            <person name="Herman A."/>
            <person name="Mangelson H."/>
            <person name="Liachko I."/>
            <person name="Sullivan S."/>
            <person name="Sone E.D."/>
            <person name="Koren S."/>
            <person name="Silverstein K.A.T."/>
            <person name="Beckman K.B."/>
            <person name="Gohl D.M."/>
        </authorList>
    </citation>
    <scope>NUCLEOTIDE SEQUENCE</scope>
    <source>
        <strain evidence="1">Duluth1</strain>
        <tissue evidence="1">Whole animal</tissue>
    </source>
</reference>
<evidence type="ECO:0000313" key="2">
    <source>
        <dbReference type="Proteomes" id="UP000828390"/>
    </source>
</evidence>
<dbReference type="AlphaFoldDB" id="A0A9D3YA01"/>
<comment type="caution">
    <text evidence="1">The sequence shown here is derived from an EMBL/GenBank/DDBJ whole genome shotgun (WGS) entry which is preliminary data.</text>
</comment>
<sequence length="53" mass="6113">MVFAHKIDHKEHRFLRDNYSYSQQPSITSYTSSSHSGGFSIRLPSSIKNLRIS</sequence>
<accession>A0A9D3YA01</accession>
<protein>
    <submittedName>
        <fullName evidence="1">Uncharacterized protein</fullName>
    </submittedName>
</protein>
<reference evidence="1" key="2">
    <citation type="submission" date="2020-11" db="EMBL/GenBank/DDBJ databases">
        <authorList>
            <person name="McCartney M.A."/>
            <person name="Auch B."/>
            <person name="Kono T."/>
            <person name="Mallez S."/>
            <person name="Becker A."/>
            <person name="Gohl D.M."/>
            <person name="Silverstein K.A.T."/>
            <person name="Koren S."/>
            <person name="Bechman K.B."/>
            <person name="Herman A."/>
            <person name="Abrahante J.E."/>
            <person name="Garbe J."/>
        </authorList>
    </citation>
    <scope>NUCLEOTIDE SEQUENCE</scope>
    <source>
        <strain evidence="1">Duluth1</strain>
        <tissue evidence="1">Whole animal</tissue>
    </source>
</reference>
<proteinExistence type="predicted"/>
<dbReference type="Proteomes" id="UP000828390">
    <property type="component" value="Unassembled WGS sequence"/>
</dbReference>
<name>A0A9D3YA01_DREPO</name>
<keyword evidence="2" id="KW-1185">Reference proteome</keyword>
<gene>
    <name evidence="1" type="ORF">DPMN_084119</name>
</gene>
<organism evidence="1 2">
    <name type="scientific">Dreissena polymorpha</name>
    <name type="common">Zebra mussel</name>
    <name type="synonym">Mytilus polymorpha</name>
    <dbReference type="NCBI Taxonomy" id="45954"/>
    <lineage>
        <taxon>Eukaryota</taxon>
        <taxon>Metazoa</taxon>
        <taxon>Spiralia</taxon>
        <taxon>Lophotrochozoa</taxon>
        <taxon>Mollusca</taxon>
        <taxon>Bivalvia</taxon>
        <taxon>Autobranchia</taxon>
        <taxon>Heteroconchia</taxon>
        <taxon>Euheterodonta</taxon>
        <taxon>Imparidentia</taxon>
        <taxon>Neoheterodontei</taxon>
        <taxon>Myida</taxon>
        <taxon>Dreissenoidea</taxon>
        <taxon>Dreissenidae</taxon>
        <taxon>Dreissena</taxon>
    </lineage>
</organism>
<evidence type="ECO:0000313" key="1">
    <source>
        <dbReference type="EMBL" id="KAH3696643.1"/>
    </source>
</evidence>